<evidence type="ECO:0000313" key="3">
    <source>
        <dbReference type="EMBL" id="MDR7364011.1"/>
    </source>
</evidence>
<keyword evidence="2" id="KW-0472">Membrane</keyword>
<evidence type="ECO:0008006" key="5">
    <source>
        <dbReference type="Google" id="ProtNLM"/>
    </source>
</evidence>
<keyword evidence="2" id="KW-1133">Transmembrane helix</keyword>
<accession>A0ABU2C020</accession>
<organism evidence="3 4">
    <name type="scientific">Nocardioides marmoribigeumensis</name>
    <dbReference type="NCBI Taxonomy" id="433649"/>
    <lineage>
        <taxon>Bacteria</taxon>
        <taxon>Bacillati</taxon>
        <taxon>Actinomycetota</taxon>
        <taxon>Actinomycetes</taxon>
        <taxon>Propionibacteriales</taxon>
        <taxon>Nocardioidaceae</taxon>
        <taxon>Nocardioides</taxon>
    </lineage>
</organism>
<feature type="compositionally biased region" description="Basic and acidic residues" evidence="1">
    <location>
        <begin position="90"/>
        <end position="100"/>
    </location>
</feature>
<keyword evidence="2" id="KW-0812">Transmembrane</keyword>
<feature type="region of interest" description="Disordered" evidence="1">
    <location>
        <begin position="1"/>
        <end position="21"/>
    </location>
</feature>
<protein>
    <recommendedName>
        <fullName evidence="5">DUF3105 domain-containing protein</fullName>
    </recommendedName>
</protein>
<dbReference type="RefSeq" id="WP_310305087.1">
    <property type="nucleotide sequence ID" value="NZ_BAAAPS010000005.1"/>
</dbReference>
<feature type="region of interest" description="Disordered" evidence="1">
    <location>
        <begin position="90"/>
        <end position="109"/>
    </location>
</feature>
<gene>
    <name evidence="3" type="ORF">J2S63_003564</name>
</gene>
<comment type="caution">
    <text evidence="3">The sequence shown here is derived from an EMBL/GenBank/DDBJ whole genome shotgun (WGS) entry which is preliminary data.</text>
</comment>
<sequence length="257" mass="27642">MAKSKKNTGAGAGGVTAERRATLERMRAEERSKARRRTALMVAPALVLAVVVGVMVFVQFQQASKPKPDALSAIGVPASAAGCQDVVTKKAEGNQDHRPEGQSITYTTNPPAAGPHWGQFLFGGQVRKFWTAEDRPPLERLVHSLEHGYTILWYDDTVAADAKQVDALKKLADVFAGSSLSDKFMAAPWTAKDTKERGSDFPSGTHVALTHWSMGGTHGNPDGQLGIWQYCGKVSGPVVSSFMKDYPYSDSPEPQAG</sequence>
<evidence type="ECO:0000256" key="1">
    <source>
        <dbReference type="SAM" id="MobiDB-lite"/>
    </source>
</evidence>
<keyword evidence="4" id="KW-1185">Reference proteome</keyword>
<dbReference type="Pfam" id="PF11303">
    <property type="entry name" value="DUF3105"/>
    <property type="match status" value="1"/>
</dbReference>
<proteinExistence type="predicted"/>
<evidence type="ECO:0000313" key="4">
    <source>
        <dbReference type="Proteomes" id="UP001183648"/>
    </source>
</evidence>
<dbReference type="Proteomes" id="UP001183648">
    <property type="component" value="Unassembled WGS sequence"/>
</dbReference>
<name>A0ABU2C020_9ACTN</name>
<reference evidence="3 4" key="1">
    <citation type="submission" date="2023-07" db="EMBL/GenBank/DDBJ databases">
        <title>Sequencing the genomes of 1000 actinobacteria strains.</title>
        <authorList>
            <person name="Klenk H.-P."/>
        </authorList>
    </citation>
    <scope>NUCLEOTIDE SEQUENCE [LARGE SCALE GENOMIC DNA]</scope>
    <source>
        <strain evidence="3 4">DSM 19426</strain>
    </source>
</reference>
<dbReference type="InterPro" id="IPR021454">
    <property type="entry name" value="DUF3105"/>
</dbReference>
<dbReference type="EMBL" id="JAVDYG010000001">
    <property type="protein sequence ID" value="MDR7364011.1"/>
    <property type="molecule type" value="Genomic_DNA"/>
</dbReference>
<feature type="transmembrane region" description="Helical" evidence="2">
    <location>
        <begin position="39"/>
        <end position="60"/>
    </location>
</feature>
<evidence type="ECO:0000256" key="2">
    <source>
        <dbReference type="SAM" id="Phobius"/>
    </source>
</evidence>